<gene>
    <name evidence="2" type="ORF">SAMN06265371_10525</name>
</gene>
<dbReference type="AlphaFoldDB" id="A0A238X7C5"/>
<evidence type="ECO:0000259" key="1">
    <source>
        <dbReference type="Pfam" id="PF13436"/>
    </source>
</evidence>
<dbReference type="Pfam" id="PF13436">
    <property type="entry name" value="Gly-zipper_OmpA"/>
    <property type="match status" value="1"/>
</dbReference>
<protein>
    <submittedName>
        <fullName evidence="2">Glycine-zipper containing OmpA-like membrane domain-containing protein</fullName>
    </submittedName>
</protein>
<organism evidence="2 3">
    <name type="scientific">Lutibacter agarilyticus</name>
    <dbReference type="NCBI Taxonomy" id="1109740"/>
    <lineage>
        <taxon>Bacteria</taxon>
        <taxon>Pseudomonadati</taxon>
        <taxon>Bacteroidota</taxon>
        <taxon>Flavobacteriia</taxon>
        <taxon>Flavobacteriales</taxon>
        <taxon>Flavobacteriaceae</taxon>
        <taxon>Lutibacter</taxon>
    </lineage>
</organism>
<reference evidence="2 3" key="1">
    <citation type="submission" date="2017-06" db="EMBL/GenBank/DDBJ databases">
        <authorList>
            <person name="Kim H.J."/>
            <person name="Triplett B.A."/>
        </authorList>
    </citation>
    <scope>NUCLEOTIDE SEQUENCE [LARGE SCALE GENOMIC DNA]</scope>
    <source>
        <strain evidence="2 3">DSM 29150</strain>
    </source>
</reference>
<evidence type="ECO:0000313" key="2">
    <source>
        <dbReference type="EMBL" id="SNR54481.1"/>
    </source>
</evidence>
<proteinExistence type="predicted"/>
<evidence type="ECO:0000313" key="3">
    <source>
        <dbReference type="Proteomes" id="UP000198384"/>
    </source>
</evidence>
<dbReference type="EMBL" id="FZNT01000005">
    <property type="protein sequence ID" value="SNR54481.1"/>
    <property type="molecule type" value="Genomic_DNA"/>
</dbReference>
<sequence length="166" mass="16843">MKNIKIILSVIIASIGINELSAQNSGISSSLGLYIFPSNNQDAQTQEADEAACFAWAKEQTGYDPLNPPTVTAAPVDKSADGTAVKNTAIGAAGGAAVGAIAGDAGKGAAIGSVVGGVRGLRAKKGSENAQEQANQQAAANHSTNLLNDYKKAYSVCMEGKGYTIK</sequence>
<keyword evidence="3" id="KW-1185">Reference proteome</keyword>
<dbReference type="Proteomes" id="UP000198384">
    <property type="component" value="Unassembled WGS sequence"/>
</dbReference>
<accession>A0A238X7C5</accession>
<name>A0A238X7C5_9FLAO</name>
<dbReference type="RefSeq" id="WP_089381534.1">
    <property type="nucleotide sequence ID" value="NZ_FZNT01000005.1"/>
</dbReference>
<dbReference type="InterPro" id="IPR025693">
    <property type="entry name" value="Gly-zipper_OmpA-like_dom"/>
</dbReference>
<feature type="domain" description="Glycine-zipper-containing OmpA-like membrane" evidence="1">
    <location>
        <begin position="84"/>
        <end position="121"/>
    </location>
</feature>
<dbReference type="OrthoDB" id="1453468at2"/>